<dbReference type="Proteomes" id="UP000594263">
    <property type="component" value="Unplaced"/>
</dbReference>
<evidence type="ECO:0008006" key="3">
    <source>
        <dbReference type="Google" id="ProtNLM"/>
    </source>
</evidence>
<reference evidence="1" key="1">
    <citation type="submission" date="2021-01" db="UniProtKB">
        <authorList>
            <consortium name="EnsemblPlants"/>
        </authorList>
    </citation>
    <scope>IDENTIFICATION</scope>
</reference>
<dbReference type="AlphaFoldDB" id="A0A7N0U2I9"/>
<sequence>MAGSNNRRSRARMVPQLNEPCIYSIFSHVPAAKILSSVKILSKIWKNDTQETVFIEEQLCQAKPGLLIQDNEYPFSRIRHFSIDKGVFKMTDHFASGEDQIQRLQVPQMPTVRTMRVLASCDGVSLVFFNGFDYQGFLVKGLFVANIVKKRMRRIQLPDQAYLHREYCSIGRVPQTREIKVMCPYTFRKRGLRWCVATVGADQSWREIGLTMDVTDRPRNHRSVNIVSCSGVIYLDQASGSQHTTFAVDLSDESVHRVNVPEYNPPDPGQYEILGAAAFPPLDDKFLVLSDSDEYSLPLDGRLVVMRDKVTFIAPHQHLGNDSSTLNLYTLADFRSSRWEACDKRIHPDIVRMYISENAVPVAWLDGEDVLVCRVRKVKQKDHNLGYWYSYCLVAYNVRTGSRRRVPGVEVCRKHRVTGHTNSLVWYH</sequence>
<dbReference type="EnsemblPlants" id="Kaladp0053s0013.1.v1.1">
    <property type="protein sequence ID" value="Kaladp0053s0013.1.v1.1.CDS.1"/>
    <property type="gene ID" value="Kaladp0053s0013.v1.1"/>
</dbReference>
<dbReference type="Gramene" id="Kaladp0053s0013.1.v1.1">
    <property type="protein sequence ID" value="Kaladp0053s0013.1.v1.1.CDS.1"/>
    <property type="gene ID" value="Kaladp0053s0013.v1.1"/>
</dbReference>
<dbReference type="PANTHER" id="PTHR31111">
    <property type="entry name" value="BNAA05G37150D PROTEIN-RELATED"/>
    <property type="match status" value="1"/>
</dbReference>
<accession>A0A7N0U2I9</accession>
<name>A0A7N0U2I9_KALFE</name>
<proteinExistence type="predicted"/>
<evidence type="ECO:0000313" key="1">
    <source>
        <dbReference type="EnsemblPlants" id="Kaladp0053s0013.1.v1.1.CDS.1"/>
    </source>
</evidence>
<organism evidence="1 2">
    <name type="scientific">Kalanchoe fedtschenkoi</name>
    <name type="common">Lavender scallops</name>
    <name type="synonym">South American air plant</name>
    <dbReference type="NCBI Taxonomy" id="63787"/>
    <lineage>
        <taxon>Eukaryota</taxon>
        <taxon>Viridiplantae</taxon>
        <taxon>Streptophyta</taxon>
        <taxon>Embryophyta</taxon>
        <taxon>Tracheophyta</taxon>
        <taxon>Spermatophyta</taxon>
        <taxon>Magnoliopsida</taxon>
        <taxon>eudicotyledons</taxon>
        <taxon>Gunneridae</taxon>
        <taxon>Pentapetalae</taxon>
        <taxon>Saxifragales</taxon>
        <taxon>Crassulaceae</taxon>
        <taxon>Kalanchoe</taxon>
    </lineage>
</organism>
<protein>
    <recommendedName>
        <fullName evidence="3">F-box protein</fullName>
    </recommendedName>
</protein>
<keyword evidence="2" id="KW-1185">Reference proteome</keyword>
<evidence type="ECO:0000313" key="2">
    <source>
        <dbReference type="Proteomes" id="UP000594263"/>
    </source>
</evidence>
<dbReference type="PANTHER" id="PTHR31111:SF136">
    <property type="entry name" value="F-BOX ASSOCIATED DOMAIN-CONTAINING PROTEIN"/>
    <property type="match status" value="1"/>
</dbReference>